<proteinExistence type="predicted"/>
<reference evidence="1" key="1">
    <citation type="submission" date="2020-08" db="EMBL/GenBank/DDBJ databases">
        <title>Multicomponent nature underlies the extraordinary mechanical properties of spider dragline silk.</title>
        <authorList>
            <person name="Kono N."/>
            <person name="Nakamura H."/>
            <person name="Mori M."/>
            <person name="Yoshida Y."/>
            <person name="Ohtoshi R."/>
            <person name="Malay A.D."/>
            <person name="Moran D.A.P."/>
            <person name="Tomita M."/>
            <person name="Numata K."/>
            <person name="Arakawa K."/>
        </authorList>
    </citation>
    <scope>NUCLEOTIDE SEQUENCE</scope>
</reference>
<gene>
    <name evidence="1" type="primary">X975_14489</name>
    <name evidence="1" type="ORF">TNCV_2877351</name>
</gene>
<dbReference type="Gene3D" id="3.30.420.10">
    <property type="entry name" value="Ribonuclease H-like superfamily/Ribonuclease H"/>
    <property type="match status" value="1"/>
</dbReference>
<evidence type="ECO:0000313" key="1">
    <source>
        <dbReference type="EMBL" id="GFY32986.1"/>
    </source>
</evidence>
<keyword evidence="2" id="KW-1185">Reference proteome</keyword>
<sequence length="122" mass="13984">MAHHPVASFQQDNARPHTTCIFLNCLRAVYTLSWPARATDLSAIEHVWNTVGRQNWVPDNITDLEPQLVNAWQNVSHDDIRGTSITLYRNVYKHTSPPWAVLPTTDLNIQAVIVSREWVLRT</sequence>
<dbReference type="AlphaFoldDB" id="A0A8X7BIG6"/>
<accession>A0A8X7BIG6</accession>
<dbReference type="Proteomes" id="UP000887159">
    <property type="component" value="Unassembled WGS sequence"/>
</dbReference>
<protein>
    <submittedName>
        <fullName evidence="1">Transposable element Tc1 transposase</fullName>
    </submittedName>
</protein>
<comment type="caution">
    <text evidence="1">The sequence shown here is derived from an EMBL/GenBank/DDBJ whole genome shotgun (WGS) entry which is preliminary data.</text>
</comment>
<dbReference type="GO" id="GO:0003676">
    <property type="term" value="F:nucleic acid binding"/>
    <property type="evidence" value="ECO:0007669"/>
    <property type="project" value="InterPro"/>
</dbReference>
<dbReference type="InterPro" id="IPR036397">
    <property type="entry name" value="RNaseH_sf"/>
</dbReference>
<name>A0A8X7BIG6_TRICX</name>
<evidence type="ECO:0000313" key="2">
    <source>
        <dbReference type="Proteomes" id="UP000887159"/>
    </source>
</evidence>
<dbReference type="EMBL" id="BMAU01021406">
    <property type="protein sequence ID" value="GFY32986.1"/>
    <property type="molecule type" value="Genomic_DNA"/>
</dbReference>
<organism evidence="1 2">
    <name type="scientific">Trichonephila clavipes</name>
    <name type="common">Golden silk orbweaver</name>
    <name type="synonym">Nephila clavipes</name>
    <dbReference type="NCBI Taxonomy" id="2585209"/>
    <lineage>
        <taxon>Eukaryota</taxon>
        <taxon>Metazoa</taxon>
        <taxon>Ecdysozoa</taxon>
        <taxon>Arthropoda</taxon>
        <taxon>Chelicerata</taxon>
        <taxon>Arachnida</taxon>
        <taxon>Araneae</taxon>
        <taxon>Araneomorphae</taxon>
        <taxon>Entelegynae</taxon>
        <taxon>Araneoidea</taxon>
        <taxon>Nephilidae</taxon>
        <taxon>Trichonephila</taxon>
    </lineage>
</organism>